<dbReference type="EMBL" id="BTSX01000005">
    <property type="protein sequence ID" value="GMT02345.1"/>
    <property type="molecule type" value="Genomic_DNA"/>
</dbReference>
<dbReference type="PANTHER" id="PTHR23085:SF16">
    <property type="entry name" value="GH28348P"/>
    <property type="match status" value="1"/>
</dbReference>
<comment type="caution">
    <text evidence="11">The sequence shown here is derived from an EMBL/GenBank/DDBJ whole genome shotgun (WGS) entry which is preliminary data.</text>
</comment>
<accession>A0AAV5U690</accession>
<evidence type="ECO:0000256" key="6">
    <source>
        <dbReference type="ARBA" id="ARBA00022692"/>
    </source>
</evidence>
<keyword evidence="12" id="KW-1185">Reference proteome</keyword>
<dbReference type="InterPro" id="IPR003409">
    <property type="entry name" value="MORN"/>
</dbReference>
<proteinExistence type="inferred from homology"/>
<dbReference type="GO" id="GO:0005789">
    <property type="term" value="C:endoplasmic reticulum membrane"/>
    <property type="evidence" value="ECO:0007669"/>
    <property type="project" value="UniProtKB-SubCell"/>
</dbReference>
<evidence type="ECO:0000256" key="5">
    <source>
        <dbReference type="ARBA" id="ARBA00022475"/>
    </source>
</evidence>
<name>A0AAV5U690_9BILA</name>
<dbReference type="Gene3D" id="2.20.110.10">
    <property type="entry name" value="Histone H3 K4-specific methyltransferase SET7/9 N-terminal domain"/>
    <property type="match status" value="1"/>
</dbReference>
<evidence type="ECO:0000256" key="1">
    <source>
        <dbReference type="ARBA" id="ARBA00004163"/>
    </source>
</evidence>
<keyword evidence="10" id="KW-0472">Membrane</keyword>
<evidence type="ECO:0000313" key="11">
    <source>
        <dbReference type="EMBL" id="GMT02345.1"/>
    </source>
</evidence>
<sequence>GGRFAFADGGWYCGGWENAQPHGHGECAGPRGRSTYSGSWHRGFEVLGEYRSAGLCYWGRWAAGRKHGLGV</sequence>
<dbReference type="GO" id="GO:0030314">
    <property type="term" value="C:junctional membrane complex"/>
    <property type="evidence" value="ECO:0007669"/>
    <property type="project" value="InterPro"/>
</dbReference>
<dbReference type="Pfam" id="PF02493">
    <property type="entry name" value="MORN"/>
    <property type="match status" value="3"/>
</dbReference>
<dbReference type="SUPFAM" id="SSF82185">
    <property type="entry name" value="Histone H3 K4-specific methyltransferase SET7/9 N-terminal domain"/>
    <property type="match status" value="1"/>
</dbReference>
<keyword evidence="6" id="KW-0812">Transmembrane</keyword>
<keyword evidence="9" id="KW-1133">Transmembrane helix</keyword>
<dbReference type="Proteomes" id="UP001432027">
    <property type="component" value="Unassembled WGS sequence"/>
</dbReference>
<evidence type="ECO:0000256" key="4">
    <source>
        <dbReference type="ARBA" id="ARBA00008599"/>
    </source>
</evidence>
<comment type="subcellular location">
    <subcellularLocation>
        <location evidence="3">Cell membrane</location>
    </subcellularLocation>
    <subcellularLocation>
        <location evidence="2">Endomembrane system</location>
        <topology evidence="2">Peripheral membrane protein</topology>
    </subcellularLocation>
    <subcellularLocation>
        <location evidence="1">Endoplasmic reticulum membrane</location>
        <topology evidence="1">Single-pass type IV membrane protein</topology>
    </subcellularLocation>
</comment>
<organism evidence="11 12">
    <name type="scientific">Pristionchus entomophagus</name>
    <dbReference type="NCBI Taxonomy" id="358040"/>
    <lineage>
        <taxon>Eukaryota</taxon>
        <taxon>Metazoa</taxon>
        <taxon>Ecdysozoa</taxon>
        <taxon>Nematoda</taxon>
        <taxon>Chromadorea</taxon>
        <taxon>Rhabditida</taxon>
        <taxon>Rhabditina</taxon>
        <taxon>Diplogasteromorpha</taxon>
        <taxon>Diplogasteroidea</taxon>
        <taxon>Neodiplogasteridae</taxon>
        <taxon>Pristionchus</taxon>
    </lineage>
</organism>
<dbReference type="GO" id="GO:0005886">
    <property type="term" value="C:plasma membrane"/>
    <property type="evidence" value="ECO:0007669"/>
    <property type="project" value="UniProtKB-SubCell"/>
</dbReference>
<feature type="non-terminal residue" evidence="11">
    <location>
        <position position="1"/>
    </location>
</feature>
<evidence type="ECO:0000256" key="2">
    <source>
        <dbReference type="ARBA" id="ARBA00004184"/>
    </source>
</evidence>
<evidence type="ECO:0000256" key="9">
    <source>
        <dbReference type="ARBA" id="ARBA00022989"/>
    </source>
</evidence>
<keyword evidence="8" id="KW-0256">Endoplasmic reticulum</keyword>
<protein>
    <submittedName>
        <fullName evidence="11">Uncharacterized protein</fullName>
    </submittedName>
</protein>
<evidence type="ECO:0000256" key="3">
    <source>
        <dbReference type="ARBA" id="ARBA00004236"/>
    </source>
</evidence>
<evidence type="ECO:0000256" key="10">
    <source>
        <dbReference type="ARBA" id="ARBA00023136"/>
    </source>
</evidence>
<dbReference type="InterPro" id="IPR017191">
    <property type="entry name" value="Junctophilin"/>
</dbReference>
<dbReference type="AlphaFoldDB" id="A0AAV5U690"/>
<keyword evidence="5" id="KW-1003">Cell membrane</keyword>
<gene>
    <name evidence="11" type="ORF">PENTCL1PPCAC_24519</name>
</gene>
<evidence type="ECO:0000256" key="8">
    <source>
        <dbReference type="ARBA" id="ARBA00022824"/>
    </source>
</evidence>
<reference evidence="11" key="1">
    <citation type="submission" date="2023-10" db="EMBL/GenBank/DDBJ databases">
        <title>Genome assembly of Pristionchus species.</title>
        <authorList>
            <person name="Yoshida K."/>
            <person name="Sommer R.J."/>
        </authorList>
    </citation>
    <scope>NUCLEOTIDE SEQUENCE</scope>
    <source>
        <strain evidence="11">RS0144</strain>
    </source>
</reference>
<evidence type="ECO:0000313" key="12">
    <source>
        <dbReference type="Proteomes" id="UP001432027"/>
    </source>
</evidence>
<comment type="similarity">
    <text evidence="4">Belongs to the junctophilin family.</text>
</comment>
<dbReference type="PANTHER" id="PTHR23085">
    <property type="entry name" value="GH28348P"/>
    <property type="match status" value="1"/>
</dbReference>
<keyword evidence="7" id="KW-0677">Repeat</keyword>
<evidence type="ECO:0000256" key="7">
    <source>
        <dbReference type="ARBA" id="ARBA00022737"/>
    </source>
</evidence>
<feature type="non-terminal residue" evidence="11">
    <location>
        <position position="71"/>
    </location>
</feature>